<proteinExistence type="predicted"/>
<reference evidence="1 2" key="1">
    <citation type="submission" date="2024-05" db="EMBL/GenBank/DDBJ databases">
        <title>Roseateles sp. 2.12 16S ribosomal RNA gene Genome sequencing and assembly.</title>
        <authorList>
            <person name="Woo H."/>
        </authorList>
    </citation>
    <scope>NUCLEOTIDE SEQUENCE [LARGE SCALE GENOMIC DNA]</scope>
    <source>
        <strain evidence="1 2">2.12</strain>
    </source>
</reference>
<dbReference type="RefSeq" id="WP_347608009.1">
    <property type="nucleotide sequence ID" value="NZ_JBDPZC010000002.1"/>
</dbReference>
<dbReference type="EMBL" id="JBDPZC010000002">
    <property type="protein sequence ID" value="MEO3712505.1"/>
    <property type="molecule type" value="Genomic_DNA"/>
</dbReference>
<dbReference type="Proteomes" id="UP001462640">
    <property type="component" value="Unassembled WGS sequence"/>
</dbReference>
<gene>
    <name evidence="1" type="ORF">ABDJ40_06965</name>
</gene>
<organism evidence="1 2">
    <name type="scientific">Roseateles flavus</name>
    <dbReference type="NCBI Taxonomy" id="3149041"/>
    <lineage>
        <taxon>Bacteria</taxon>
        <taxon>Pseudomonadati</taxon>
        <taxon>Pseudomonadota</taxon>
        <taxon>Betaproteobacteria</taxon>
        <taxon>Burkholderiales</taxon>
        <taxon>Sphaerotilaceae</taxon>
        <taxon>Roseateles</taxon>
    </lineage>
</organism>
<evidence type="ECO:0008006" key="3">
    <source>
        <dbReference type="Google" id="ProtNLM"/>
    </source>
</evidence>
<evidence type="ECO:0000313" key="1">
    <source>
        <dbReference type="EMBL" id="MEO3712505.1"/>
    </source>
</evidence>
<comment type="caution">
    <text evidence="1">The sequence shown here is derived from an EMBL/GenBank/DDBJ whole genome shotgun (WGS) entry which is preliminary data.</text>
</comment>
<protein>
    <recommendedName>
        <fullName evidence="3">Lipase helper protein</fullName>
    </recommendedName>
</protein>
<accession>A0ABV0GBS7</accession>
<keyword evidence="2" id="KW-1185">Reference proteome</keyword>
<evidence type="ECO:0000313" key="2">
    <source>
        <dbReference type="Proteomes" id="UP001462640"/>
    </source>
</evidence>
<sequence>MRKPKTLAIALGAAALVLGGYVLMETYVRPSAPGRDSAVPSAQVAQAAPLMPEHGTQHGQQRRIDPVQAPLQDKPKVALTLGDSLAMGVDAMQPELALSSARVLVRCVNLPLDIELLEGRIAREQAGAYKERMLRERESLMAMEWNCQTLPADIRTVGDAHQLRARLLRRAYSAHVPGAAMELLDIPQQFAELPIEALKARAAEDAAAGDVPTLTSWALLQAKDGDLESLETKLFAFALQRAARNPEIKDEVAQAQAVYARVLEQYWAKRHPEQRSVNSAGFGTDAQGAFLYPNGFDEPRDAGYQANARSMDAALIAAIRKKRTSTE</sequence>
<name>A0ABV0GBS7_9BURK</name>